<protein>
    <submittedName>
        <fullName evidence="1">Uncharacterized protein</fullName>
    </submittedName>
</protein>
<reference evidence="1" key="1">
    <citation type="journal article" date="2021" name="Proc. Natl. Acad. Sci. U.S.A.">
        <title>A Catalog of Tens of Thousands of Viruses from Human Metagenomes Reveals Hidden Associations with Chronic Diseases.</title>
        <authorList>
            <person name="Tisza M.J."/>
            <person name="Buck C.B."/>
        </authorList>
    </citation>
    <scope>NUCLEOTIDE SEQUENCE</scope>
    <source>
        <strain evidence="1">Ctkyp1</strain>
    </source>
</reference>
<organism evidence="1">
    <name type="scientific">Siphoviridae sp. ctkyp1</name>
    <dbReference type="NCBI Taxonomy" id="2825646"/>
    <lineage>
        <taxon>Viruses</taxon>
        <taxon>Duplodnaviria</taxon>
        <taxon>Heunggongvirae</taxon>
        <taxon>Uroviricota</taxon>
        <taxon>Caudoviricetes</taxon>
    </lineage>
</organism>
<sequence>MRDKPNKQFSTFKEDFENIGIHLTDEQYSDLCDINLFMRGMPDIPVYNIILVLKTLGLIPSKMIEQEANQDSNADFNGSFKDEFNRKFGKLEERRIMLKRIIKHLFSPQIIRVPDKTRVMCFSKGGNKYLKVFNTENGASICFRVKSIDYENSDLKNEYHPETMFADIESNQSVTILNQ</sequence>
<dbReference type="EMBL" id="BK015328">
    <property type="protein sequence ID" value="DAE01641.1"/>
    <property type="molecule type" value="Genomic_DNA"/>
</dbReference>
<name>A0A8S5P5C8_9CAUD</name>
<proteinExistence type="predicted"/>
<evidence type="ECO:0000313" key="1">
    <source>
        <dbReference type="EMBL" id="DAE01641.1"/>
    </source>
</evidence>
<accession>A0A8S5P5C8</accession>